<reference evidence="1 2" key="1">
    <citation type="submission" date="2017-12" db="EMBL/GenBank/DDBJ databases">
        <title>Sequencing, de novo assembly and annotation of complete genome of a new Thraustochytrid species, strain FCC1311.</title>
        <authorList>
            <person name="Sedici K."/>
            <person name="Godart F."/>
            <person name="Aiese Cigliano R."/>
            <person name="Sanseverino W."/>
            <person name="Barakat M."/>
            <person name="Ortet P."/>
            <person name="Marechal E."/>
            <person name="Cagnac O."/>
            <person name="Amato A."/>
        </authorList>
    </citation>
    <scope>NUCLEOTIDE SEQUENCE [LARGE SCALE GENOMIC DNA]</scope>
</reference>
<accession>A0A2R5GWG2</accession>
<comment type="caution">
    <text evidence="1">The sequence shown here is derived from an EMBL/GenBank/DDBJ whole genome shotgun (WGS) entry which is preliminary data.</text>
</comment>
<name>A0A2R5GWG2_9STRA</name>
<keyword evidence="2" id="KW-1185">Reference proteome</keyword>
<evidence type="ECO:0000313" key="2">
    <source>
        <dbReference type="Proteomes" id="UP000241890"/>
    </source>
</evidence>
<protein>
    <submittedName>
        <fullName evidence="1">Uncharacterized protein</fullName>
    </submittedName>
</protein>
<evidence type="ECO:0000313" key="1">
    <source>
        <dbReference type="EMBL" id="GBG35167.1"/>
    </source>
</evidence>
<dbReference type="EMBL" id="BEYU01000372">
    <property type="protein sequence ID" value="GBG35167.1"/>
    <property type="molecule type" value="Genomic_DNA"/>
</dbReference>
<dbReference type="Proteomes" id="UP000241890">
    <property type="component" value="Unassembled WGS sequence"/>
</dbReference>
<sequence>MTKFLSDDARRRALEPSEHRTAVWKWEEKAKRADLTCLRGGKLKFQSARDKQSLRKLTRDMIEMSFSCFFLPAPERREFLRDVEELLRGEIGKEVYLDTMRVCLCDFVMRHQLDDVLKTPFMERMHAEVGAVSDRALEIDYYDVFFGGQSLMAAFKRLLTGKFISLDTTYVHESLCNAVDDPSIYEMRPPVLNVDVFEEFLHKYKQALRGEQERGRTRDAFGLARKSWEETMRFLVARFPTGIIFREVHLEYLALAHACKILADRRLMAEQASARNAYDLIFSQDCNQAPSGLFFFVGSRTSLTAHRIFHGAQVNRSAEGAA</sequence>
<gene>
    <name evidence="1" type="ORF">FCC1311_113902</name>
</gene>
<organism evidence="1 2">
    <name type="scientific">Hondaea fermentalgiana</name>
    <dbReference type="NCBI Taxonomy" id="2315210"/>
    <lineage>
        <taxon>Eukaryota</taxon>
        <taxon>Sar</taxon>
        <taxon>Stramenopiles</taxon>
        <taxon>Bigyra</taxon>
        <taxon>Labyrinthulomycetes</taxon>
        <taxon>Thraustochytrida</taxon>
        <taxon>Thraustochytriidae</taxon>
        <taxon>Hondaea</taxon>
    </lineage>
</organism>
<dbReference type="AlphaFoldDB" id="A0A2R5GWG2"/>
<proteinExistence type="predicted"/>
<dbReference type="InParanoid" id="A0A2R5GWG2"/>